<sequence length="388" mass="44291">MKYLIITIIFITLWILTPSQSEAKIPPEARQTLVQAEILMDKKQYVEAAELIAQYRKTTRETISAEVYIAQGGALYQAQKMQQALLPFQEGLTLYPDNEYLNLNLGIVYYELKQFTEAGKLLEKTYRVQKEKKPEFLYQAGSAYYQGKKFDKSARVMTFLIKESPSPRVEWVRLAVHALLGAHRQKQAESMLITFLSVSPEESDYWKLLAKLYLDKEEYAKAAASLEIAYRQGTHSTQDLERLASIYRYQGATLMAAQTLQRAYGASPSQENALKVAALLASAGRVEQAVDYASKYSTNTTGTLAKARILFHSRRFDEAERVLGSIKESQKSPEVHFYLALCAWERGDWDHARQEFKRIAGTKQFRNQTNSYLAVLDDIVEARQSIEN</sequence>
<reference evidence="5" key="2">
    <citation type="journal article" date="2013" name="Stand. Genomic Sci.">
        <title>Complete genome sequence of Desulfocapsa sulfexigens, a marine deltaproteobacterium specialized in disproportionating inorganic sulfur compounds.</title>
        <authorList>
            <person name="Finster K.W."/>
            <person name="Kjeldsen K.U."/>
            <person name="Kube M."/>
            <person name="Reinhardt R."/>
            <person name="Mussmann M."/>
            <person name="Amann R."/>
            <person name="Schreiber L."/>
        </authorList>
    </citation>
    <scope>NUCLEOTIDE SEQUENCE [LARGE SCALE GENOMIC DNA]</scope>
    <source>
        <strain evidence="5">DSM 10523 / SB164P1</strain>
    </source>
</reference>
<organism evidence="4 5">
    <name type="scientific">Pseudodesulfovibrio piezophilus (strain DSM 21447 / JCM 15486 / C1TLV30)</name>
    <name type="common">Desulfovibrio piezophilus</name>
    <dbReference type="NCBI Taxonomy" id="1322246"/>
    <lineage>
        <taxon>Bacteria</taxon>
        <taxon>Pseudomonadati</taxon>
        <taxon>Thermodesulfobacteriota</taxon>
        <taxon>Desulfovibrionia</taxon>
        <taxon>Desulfovibrionales</taxon>
        <taxon>Desulfovibrionaceae</taxon>
    </lineage>
</organism>
<dbReference type="EMBL" id="FO203427">
    <property type="protein sequence ID" value="CCH47315.1"/>
    <property type="molecule type" value="Genomic_DNA"/>
</dbReference>
<proteinExistence type="predicted"/>
<dbReference type="InterPro" id="IPR051012">
    <property type="entry name" value="CellSynth/LPSAsmb/PSIAsmb"/>
</dbReference>
<dbReference type="SUPFAM" id="SSF48452">
    <property type="entry name" value="TPR-like"/>
    <property type="match status" value="2"/>
</dbReference>
<dbReference type="PANTHER" id="PTHR45586:SF1">
    <property type="entry name" value="LIPOPOLYSACCHARIDE ASSEMBLY PROTEIN B"/>
    <property type="match status" value="1"/>
</dbReference>
<evidence type="ECO:0000313" key="4">
    <source>
        <dbReference type="EMBL" id="CCH47315.1"/>
    </source>
</evidence>
<evidence type="ECO:0000256" key="2">
    <source>
        <dbReference type="ARBA" id="ARBA00022803"/>
    </source>
</evidence>
<dbReference type="InterPro" id="IPR019734">
    <property type="entry name" value="TPR_rpt"/>
</dbReference>
<dbReference type="PROSITE" id="PS50005">
    <property type="entry name" value="TPR"/>
    <property type="match status" value="1"/>
</dbReference>
<dbReference type="BioCyc" id="DPIE1322246:BN4_RS00410-MONOMER"/>
<dbReference type="PATRIC" id="fig|879567.3.peg.80"/>
<dbReference type="eggNOG" id="COG4235">
    <property type="taxonomic scope" value="Bacteria"/>
</dbReference>
<reference evidence="4 5" key="1">
    <citation type="journal article" date="2013" name="PLoS ONE">
        <title>The first genomic and proteomic characterization of a deep-sea sulfate reducer: insights into the piezophilic lifestyle of Desulfovibrio piezophilus.</title>
        <authorList>
            <person name="Pradel N."/>
            <person name="Ji B."/>
            <person name="Gimenez G."/>
            <person name="Talla E."/>
            <person name="Lenoble P."/>
            <person name="Garel M."/>
            <person name="Tamburini C."/>
            <person name="Fourquet P."/>
            <person name="Lebrun R."/>
            <person name="Bertin P."/>
            <person name="Denis Y."/>
            <person name="Pophillat M."/>
            <person name="Barbe V."/>
            <person name="Ollivier B."/>
            <person name="Dolla A."/>
        </authorList>
    </citation>
    <scope>NUCLEOTIDE SEQUENCE [LARGE SCALE GENOMIC DNA]</scope>
    <source>
        <strain evidence="5">DSM 10523 / SB164P1</strain>
    </source>
</reference>
<dbReference type="AlphaFoldDB" id="M1WL63"/>
<dbReference type="OrthoDB" id="5448728at2"/>
<dbReference type="Proteomes" id="UP000011724">
    <property type="component" value="Chromosome"/>
</dbReference>
<evidence type="ECO:0000313" key="5">
    <source>
        <dbReference type="Proteomes" id="UP000011724"/>
    </source>
</evidence>
<dbReference type="PANTHER" id="PTHR45586">
    <property type="entry name" value="TPR REPEAT-CONTAINING PROTEIN PA4667"/>
    <property type="match status" value="1"/>
</dbReference>
<dbReference type="STRING" id="1322246.BN4_10075"/>
<evidence type="ECO:0000256" key="3">
    <source>
        <dbReference type="PROSITE-ProRule" id="PRU00339"/>
    </source>
</evidence>
<keyword evidence="1" id="KW-0677">Repeat</keyword>
<name>M1WL63_PSEP2</name>
<dbReference type="KEGG" id="dpi:BN4_10075"/>
<keyword evidence="2 3" id="KW-0802">TPR repeat</keyword>
<feature type="repeat" description="TPR" evidence="3">
    <location>
        <begin position="65"/>
        <end position="98"/>
    </location>
</feature>
<protein>
    <submittedName>
        <fullName evidence="4">Tetratricopeptide domain protein</fullName>
    </submittedName>
</protein>
<dbReference type="SMART" id="SM00028">
    <property type="entry name" value="TPR"/>
    <property type="match status" value="6"/>
</dbReference>
<dbReference type="Gene3D" id="1.25.40.10">
    <property type="entry name" value="Tetratricopeptide repeat domain"/>
    <property type="match status" value="3"/>
</dbReference>
<evidence type="ECO:0000256" key="1">
    <source>
        <dbReference type="ARBA" id="ARBA00022737"/>
    </source>
</evidence>
<accession>M1WL63</accession>
<keyword evidence="5" id="KW-1185">Reference proteome</keyword>
<gene>
    <name evidence="4" type="ordered locus">BN4_10075</name>
</gene>
<dbReference type="InterPro" id="IPR011990">
    <property type="entry name" value="TPR-like_helical_dom_sf"/>
</dbReference>
<dbReference type="HOGENOM" id="CLU_060079_0_0_7"/>
<dbReference type="Pfam" id="PF13432">
    <property type="entry name" value="TPR_16"/>
    <property type="match status" value="2"/>
</dbReference>